<dbReference type="SUPFAM" id="SSF56112">
    <property type="entry name" value="Protein kinase-like (PK-like)"/>
    <property type="match status" value="1"/>
</dbReference>
<evidence type="ECO:0000313" key="10">
    <source>
        <dbReference type="EMBL" id="CEM46188.1"/>
    </source>
</evidence>
<dbReference type="Gene3D" id="1.10.510.10">
    <property type="entry name" value="Transferase(Phosphotransferase) domain 1"/>
    <property type="match status" value="2"/>
</dbReference>
<comment type="catalytic activity">
    <reaction evidence="7">
        <text>L-threonyl-[protein] + ATP = O-phospho-L-threonyl-[protein] + ADP + H(+)</text>
        <dbReference type="Rhea" id="RHEA:46608"/>
        <dbReference type="Rhea" id="RHEA-COMP:11060"/>
        <dbReference type="Rhea" id="RHEA-COMP:11605"/>
        <dbReference type="ChEBI" id="CHEBI:15378"/>
        <dbReference type="ChEBI" id="CHEBI:30013"/>
        <dbReference type="ChEBI" id="CHEBI:30616"/>
        <dbReference type="ChEBI" id="CHEBI:61977"/>
        <dbReference type="ChEBI" id="CHEBI:456216"/>
        <dbReference type="EC" id="2.7.11.24"/>
    </reaction>
</comment>
<organism evidence="10">
    <name type="scientific">Chromera velia CCMP2878</name>
    <dbReference type="NCBI Taxonomy" id="1169474"/>
    <lineage>
        <taxon>Eukaryota</taxon>
        <taxon>Sar</taxon>
        <taxon>Alveolata</taxon>
        <taxon>Colpodellida</taxon>
        <taxon>Chromeraceae</taxon>
        <taxon>Chromera</taxon>
    </lineage>
</organism>
<evidence type="ECO:0000256" key="8">
    <source>
        <dbReference type="SAM" id="MobiDB-lite"/>
    </source>
</evidence>
<feature type="domain" description="Protein kinase" evidence="9">
    <location>
        <begin position="46"/>
        <end position="530"/>
    </location>
</feature>
<evidence type="ECO:0000259" key="9">
    <source>
        <dbReference type="PROSITE" id="PS50011"/>
    </source>
</evidence>
<dbReference type="EC" id="2.7.11.24" evidence="7"/>
<comment type="cofactor">
    <cofactor evidence="7">
        <name>Mg(2+)</name>
        <dbReference type="ChEBI" id="CHEBI:18420"/>
    </cofactor>
</comment>
<keyword evidence="1 7" id="KW-0723">Serine/threonine-protein kinase</keyword>
<dbReference type="EMBL" id="CDMZ01003391">
    <property type="protein sequence ID" value="CEM46188.1"/>
    <property type="molecule type" value="Genomic_DNA"/>
</dbReference>
<dbReference type="GO" id="GO:0004707">
    <property type="term" value="F:MAP kinase activity"/>
    <property type="evidence" value="ECO:0007669"/>
    <property type="project" value="UniProtKB-EC"/>
</dbReference>
<evidence type="ECO:0000256" key="1">
    <source>
        <dbReference type="ARBA" id="ARBA00022527"/>
    </source>
</evidence>
<evidence type="ECO:0000256" key="4">
    <source>
        <dbReference type="ARBA" id="ARBA00022777"/>
    </source>
</evidence>
<name>A0A0G4HPH3_9ALVE</name>
<dbReference type="SMART" id="SM00220">
    <property type="entry name" value="S_TKc"/>
    <property type="match status" value="1"/>
</dbReference>
<dbReference type="AlphaFoldDB" id="A0A0G4HPH3"/>
<feature type="region of interest" description="Disordered" evidence="8">
    <location>
        <begin position="683"/>
        <end position="707"/>
    </location>
</feature>
<evidence type="ECO:0000256" key="6">
    <source>
        <dbReference type="PROSITE-ProRule" id="PRU10141"/>
    </source>
</evidence>
<dbReference type="PANTHER" id="PTHR24055">
    <property type="entry name" value="MITOGEN-ACTIVATED PROTEIN KINASE"/>
    <property type="match status" value="1"/>
</dbReference>
<evidence type="ECO:0000256" key="5">
    <source>
        <dbReference type="ARBA" id="ARBA00022840"/>
    </source>
</evidence>
<dbReference type="InterPro" id="IPR000719">
    <property type="entry name" value="Prot_kinase_dom"/>
</dbReference>
<feature type="compositionally biased region" description="Polar residues" evidence="8">
    <location>
        <begin position="289"/>
        <end position="300"/>
    </location>
</feature>
<evidence type="ECO:0000256" key="2">
    <source>
        <dbReference type="ARBA" id="ARBA00022679"/>
    </source>
</evidence>
<feature type="compositionally biased region" description="Gly residues" evidence="8">
    <location>
        <begin position="274"/>
        <end position="286"/>
    </location>
</feature>
<keyword evidence="7" id="KW-0460">Magnesium</keyword>
<dbReference type="Pfam" id="PF00069">
    <property type="entry name" value="Pkinase"/>
    <property type="match status" value="2"/>
</dbReference>
<feature type="compositionally biased region" description="Polar residues" evidence="8">
    <location>
        <begin position="308"/>
        <end position="323"/>
    </location>
</feature>
<feature type="compositionally biased region" description="Low complexity" evidence="8">
    <location>
        <begin position="23"/>
        <end position="32"/>
    </location>
</feature>
<feature type="binding site" evidence="6">
    <location>
        <position position="75"/>
    </location>
    <ligand>
        <name>ATP</name>
        <dbReference type="ChEBI" id="CHEBI:30616"/>
    </ligand>
</feature>
<feature type="region of interest" description="Disordered" evidence="8">
    <location>
        <begin position="217"/>
        <end position="254"/>
    </location>
</feature>
<dbReference type="InterPro" id="IPR003527">
    <property type="entry name" value="MAP_kinase_CS"/>
</dbReference>
<dbReference type="InterPro" id="IPR008271">
    <property type="entry name" value="Ser/Thr_kinase_AS"/>
</dbReference>
<dbReference type="PROSITE" id="PS00107">
    <property type="entry name" value="PROTEIN_KINASE_ATP"/>
    <property type="match status" value="1"/>
</dbReference>
<keyword evidence="4 7" id="KW-0418">Kinase</keyword>
<proteinExistence type="inferred from homology"/>
<comment type="activity regulation">
    <text evidence="7">Activated by threonine and tyrosine phosphorylation.</text>
</comment>
<dbReference type="Gene3D" id="3.30.200.20">
    <property type="entry name" value="Phosphorylase Kinase, domain 1"/>
    <property type="match status" value="2"/>
</dbReference>
<accession>A0A0G4HPH3</accession>
<dbReference type="InterPro" id="IPR011009">
    <property type="entry name" value="Kinase-like_dom_sf"/>
</dbReference>
<evidence type="ECO:0000256" key="7">
    <source>
        <dbReference type="RuleBase" id="RU361165"/>
    </source>
</evidence>
<feature type="compositionally biased region" description="Basic and acidic residues" evidence="8">
    <location>
        <begin position="222"/>
        <end position="234"/>
    </location>
</feature>
<comment type="similarity">
    <text evidence="7">Belongs to the protein kinase superfamily. Ser/Thr protein kinase family. MAP kinase subfamily.</text>
</comment>
<dbReference type="VEuPathDB" id="CryptoDB:Cvel_7803"/>
<protein>
    <recommendedName>
        <fullName evidence="7">Mitogen-activated protein kinase</fullName>
        <ecNumber evidence="7">2.7.11.24</ecNumber>
    </recommendedName>
</protein>
<reference evidence="10" key="1">
    <citation type="submission" date="2014-11" db="EMBL/GenBank/DDBJ databases">
        <authorList>
            <person name="Otto D Thomas"/>
            <person name="Naeem Raeece"/>
        </authorList>
    </citation>
    <scope>NUCLEOTIDE SEQUENCE</scope>
</reference>
<dbReference type="InterPro" id="IPR050117">
    <property type="entry name" value="MAPK"/>
</dbReference>
<keyword evidence="3 6" id="KW-0547">Nucleotide-binding</keyword>
<keyword evidence="2 7" id="KW-0808">Transferase</keyword>
<dbReference type="PhylomeDB" id="A0A0G4HPH3"/>
<dbReference type="PROSITE" id="PS00108">
    <property type="entry name" value="PROTEIN_KINASE_ST"/>
    <property type="match status" value="1"/>
</dbReference>
<evidence type="ECO:0000256" key="3">
    <source>
        <dbReference type="ARBA" id="ARBA00022741"/>
    </source>
</evidence>
<gene>
    <name evidence="10" type="ORF">Cvel_7803</name>
</gene>
<feature type="compositionally biased region" description="Polar residues" evidence="8">
    <location>
        <begin position="331"/>
        <end position="341"/>
    </location>
</feature>
<feature type="region of interest" description="Disordered" evidence="8">
    <location>
        <begin position="267"/>
        <end position="341"/>
    </location>
</feature>
<keyword evidence="5 6" id="KW-0067">ATP-binding</keyword>
<dbReference type="FunFam" id="3.30.200.20:FF:000046">
    <property type="entry name" value="Mitogen-activated protein kinase"/>
    <property type="match status" value="1"/>
</dbReference>
<dbReference type="PROSITE" id="PS50011">
    <property type="entry name" value="PROTEIN_KINASE_DOM"/>
    <property type="match status" value="1"/>
</dbReference>
<dbReference type="PROSITE" id="PS01351">
    <property type="entry name" value="MAPK"/>
    <property type="match status" value="1"/>
</dbReference>
<dbReference type="InterPro" id="IPR017441">
    <property type="entry name" value="Protein_kinase_ATP_BS"/>
</dbReference>
<feature type="region of interest" description="Disordered" evidence="8">
    <location>
        <begin position="1"/>
        <end position="34"/>
    </location>
</feature>
<dbReference type="GO" id="GO:0005524">
    <property type="term" value="F:ATP binding"/>
    <property type="evidence" value="ECO:0007669"/>
    <property type="project" value="UniProtKB-UniRule"/>
</dbReference>
<sequence>MAAVAGQYGRQQAHHQKYAVSHQQNQQQQQNQYHRQMTGWNVPDRYQIDKALGSGAYGAVHQAYDSQTQRTVAIKRINKLFLDRFDAKRVLREIAILSRISHPHIVKIVDVCIPSDLERFDELFVVFELADADLAKLFRTNVFLSDIHVKSILYNLIIGVRYTHSAGIFHRDLKPANCLCYRDCTIKVADFGLARTVGTEDVSSLFLEETWGDHNLGVTTTTRDEDFERHRQQGETEGGEGRNQQGGDTHRGNRARGFFRGAFKFLRRNSGHNQGNGGSRRPGSGSGSTQDLEAASSTGHQPADGGHTSANVNALSRPQQGQAVQGGALSLHTSEQSAFMGQSQSGMIHVAQGPNDTARITAQRERRFRKAMTTRVVTRQYRAPELILLNEHYTEGVDTWSIGCIFAEMLYMLKENLPYPHLRQPLFPGACSLMSPRSRAMCMDLDIPKKDQLNLIFELIGTPGEEELEDVVEKGSSKAFVRRFGNRPPRNLRALFPGASYEALDLLARMLYFDPDRRISLDDAIEHPYLQEVRNASVETLADDRVHLPFDDWADIGEDELRYLFLKEVQLYHPELQIPGALVPVSARPESPVVPPASAVGKLSSNHGAGTGQQGVIGSSYVSTVEPLNSSSGGGPGVERGVGGLAAAASVPQSGGTDDTSGDADMIGGFGGENHVPVEQPAASAHPPFVSRGFSSTSTGAAPMELV</sequence>